<keyword evidence="1" id="KW-0732">Signal</keyword>
<dbReference type="OrthoDB" id="690020at2759"/>
<dbReference type="AlphaFoldDB" id="A0A5J9TZH5"/>
<feature type="non-terminal residue" evidence="2">
    <location>
        <position position="1"/>
    </location>
</feature>
<keyword evidence="3" id="KW-1185">Reference proteome</keyword>
<name>A0A5J9TZH5_9POAL</name>
<dbReference type="Proteomes" id="UP000324897">
    <property type="component" value="Unassembled WGS sequence"/>
</dbReference>
<dbReference type="PANTHER" id="PTHR34223:SF80">
    <property type="entry name" value="OS11G0205900 PROTEIN"/>
    <property type="match status" value="1"/>
</dbReference>
<comment type="caution">
    <text evidence="2">The sequence shown here is derived from an EMBL/GenBank/DDBJ whole genome shotgun (WGS) entry which is preliminary data.</text>
</comment>
<dbReference type="PANTHER" id="PTHR34223">
    <property type="entry name" value="OS11G0201299 PROTEIN"/>
    <property type="match status" value="1"/>
</dbReference>
<evidence type="ECO:0008006" key="4">
    <source>
        <dbReference type="Google" id="ProtNLM"/>
    </source>
</evidence>
<organism evidence="2 3">
    <name type="scientific">Eragrostis curvula</name>
    <name type="common">weeping love grass</name>
    <dbReference type="NCBI Taxonomy" id="38414"/>
    <lineage>
        <taxon>Eukaryota</taxon>
        <taxon>Viridiplantae</taxon>
        <taxon>Streptophyta</taxon>
        <taxon>Embryophyta</taxon>
        <taxon>Tracheophyta</taxon>
        <taxon>Spermatophyta</taxon>
        <taxon>Magnoliopsida</taxon>
        <taxon>Liliopsida</taxon>
        <taxon>Poales</taxon>
        <taxon>Poaceae</taxon>
        <taxon>PACMAD clade</taxon>
        <taxon>Chloridoideae</taxon>
        <taxon>Eragrostideae</taxon>
        <taxon>Eragrostidinae</taxon>
        <taxon>Eragrostis</taxon>
    </lineage>
</organism>
<evidence type="ECO:0000313" key="2">
    <source>
        <dbReference type="EMBL" id="TVU16784.1"/>
    </source>
</evidence>
<dbReference type="InterPro" id="IPR053197">
    <property type="entry name" value="F-box_SCFL_complex_component"/>
</dbReference>
<proteinExistence type="predicted"/>
<evidence type="ECO:0000256" key="1">
    <source>
        <dbReference type="SAM" id="SignalP"/>
    </source>
</evidence>
<feature type="signal peptide" evidence="1">
    <location>
        <begin position="1"/>
        <end position="16"/>
    </location>
</feature>
<evidence type="ECO:0000313" key="3">
    <source>
        <dbReference type="Proteomes" id="UP000324897"/>
    </source>
</evidence>
<dbReference type="EMBL" id="RWGY01000030">
    <property type="protein sequence ID" value="TVU16784.1"/>
    <property type="molecule type" value="Genomic_DNA"/>
</dbReference>
<gene>
    <name evidence="2" type="ORF">EJB05_36939</name>
</gene>
<sequence>MIISLFSLQLLQFIFKTDLRWCPTFSMLKTLLLNDYWCVIDDHRALACILEHSPVLEKLTLQLFSKGPHHKMEMKGTISSTKRSSAISEHLKIVEIKCKLVDRRVSKVLKFLRTFNISKPP</sequence>
<reference evidence="2 3" key="1">
    <citation type="journal article" date="2019" name="Sci. Rep.">
        <title>A high-quality genome of Eragrostis curvula grass provides insights into Poaceae evolution and supports new strategies to enhance forage quality.</title>
        <authorList>
            <person name="Carballo J."/>
            <person name="Santos B.A.C.M."/>
            <person name="Zappacosta D."/>
            <person name="Garbus I."/>
            <person name="Selva J.P."/>
            <person name="Gallo C.A."/>
            <person name="Diaz A."/>
            <person name="Albertini E."/>
            <person name="Caccamo M."/>
            <person name="Echenique V."/>
        </authorList>
    </citation>
    <scope>NUCLEOTIDE SEQUENCE [LARGE SCALE GENOMIC DNA]</scope>
    <source>
        <strain evidence="3">cv. Victoria</strain>
        <tissue evidence="2">Leaf</tissue>
    </source>
</reference>
<accession>A0A5J9TZH5</accession>
<feature type="chain" id="PRO_5023886714" description="FBD domain-containing protein" evidence="1">
    <location>
        <begin position="17"/>
        <end position="121"/>
    </location>
</feature>
<protein>
    <recommendedName>
        <fullName evidence="4">FBD domain-containing protein</fullName>
    </recommendedName>
</protein>
<dbReference type="Gramene" id="TVU16784">
    <property type="protein sequence ID" value="TVU16784"/>
    <property type="gene ID" value="EJB05_36939"/>
</dbReference>